<dbReference type="SUPFAM" id="SSF52540">
    <property type="entry name" value="P-loop containing nucleoside triphosphate hydrolases"/>
    <property type="match status" value="1"/>
</dbReference>
<dbReference type="AlphaFoldDB" id="A0AAE6ULM2"/>
<gene>
    <name evidence="1" type="ORF">GMO17_13045</name>
</gene>
<dbReference type="RefSeq" id="WP_191867736.1">
    <property type="nucleotide sequence ID" value="NZ_CP046441.1"/>
</dbReference>
<evidence type="ECO:0000313" key="2">
    <source>
        <dbReference type="Proteomes" id="UP000423413"/>
    </source>
</evidence>
<sequence length="264" mass="29074">MINTINMVIAAATRLEITEAGLQFFLDEIHKSLANGRDGKLVVITGPPGNGATHILKQLSLRYPDKYLRLNHDYFSYALNFTERVADALGVLQPELGLRRTPRYILEMVKCSGRTIMIDDFDACVASIDGVARLREGLINFIAGIAEAKILVATKNNKFIKALIRPPLDQVQFFSVPGLLSPNAAVSFAGMYSQSLASILEVKVEVVACENFKSLPVGDMVAVIQVAMTAAMTRNNVKLDLSLVAKETDSYELTRFLEFASPYR</sequence>
<dbReference type="InterPro" id="IPR027417">
    <property type="entry name" value="P-loop_NTPase"/>
</dbReference>
<dbReference type="Proteomes" id="UP000423413">
    <property type="component" value="Chromosome"/>
</dbReference>
<protein>
    <submittedName>
        <fullName evidence="1">Uncharacterized protein</fullName>
    </submittedName>
</protein>
<dbReference type="EMBL" id="CP046441">
    <property type="protein sequence ID" value="QGT82049.1"/>
    <property type="molecule type" value="Genomic_DNA"/>
</dbReference>
<proteinExistence type="predicted"/>
<organism evidence="1 2">
    <name type="scientific">Pseudomonas coronafaciens pv. coronafaciens</name>
    <dbReference type="NCBI Taxonomy" id="235275"/>
    <lineage>
        <taxon>Bacteria</taxon>
        <taxon>Pseudomonadati</taxon>
        <taxon>Pseudomonadota</taxon>
        <taxon>Gammaproteobacteria</taxon>
        <taxon>Pseudomonadales</taxon>
        <taxon>Pseudomonadaceae</taxon>
        <taxon>Pseudomonas</taxon>
        <taxon>Pseudomonas coronafaciens</taxon>
    </lineage>
</organism>
<accession>A0AAE6ULM2</accession>
<evidence type="ECO:0000313" key="1">
    <source>
        <dbReference type="EMBL" id="QGT82049.1"/>
    </source>
</evidence>
<name>A0AAE6ULM2_9PSED</name>
<reference evidence="1 2" key="1">
    <citation type="submission" date="2019-11" db="EMBL/GenBank/DDBJ databases">
        <title>Complete genome sequence of Pseudomonas syringae pv. coronafaciens isolate B19001 originated in imported oat cereal.</title>
        <authorList>
            <person name="Kim S.M."/>
            <person name="Lee B.C."/>
            <person name="Seo S.J."/>
            <person name="Lee J.E."/>
            <person name="Choi N.J."/>
            <person name="Park J.H."/>
        </authorList>
    </citation>
    <scope>NUCLEOTIDE SEQUENCE [LARGE SCALE GENOMIC DNA]</scope>
    <source>
        <strain evidence="1 2">B19001</strain>
    </source>
</reference>